<sequence length="141" mass="15910">MSGNTIKYKFVTIKYCEQHSAFNGSTLPQLTGKWPQKDSLNSFTCTVTRPYATFVILTTTKVKKKCISYGRKSKHLEYPTLRSHDEGEYVNGNFESYLEEGGITLPHTKQRNGAAERANHSLIEITRSMMLVSGLLAIEND</sequence>
<evidence type="ECO:0008006" key="3">
    <source>
        <dbReference type="Google" id="ProtNLM"/>
    </source>
</evidence>
<proteinExistence type="predicted"/>
<protein>
    <recommendedName>
        <fullName evidence="3">Integrase catalytic domain-containing protein</fullName>
    </recommendedName>
</protein>
<dbReference type="Gene3D" id="3.30.420.10">
    <property type="entry name" value="Ribonuclease H-like superfamily/Ribonuclease H"/>
    <property type="match status" value="1"/>
</dbReference>
<accession>A0A1B0A770</accession>
<reference evidence="1" key="2">
    <citation type="submission" date="2020-05" db="UniProtKB">
        <authorList>
            <consortium name="EnsemblMetazoa"/>
        </authorList>
    </citation>
    <scope>IDENTIFICATION</scope>
    <source>
        <strain evidence="1">IAEA</strain>
    </source>
</reference>
<dbReference type="GO" id="GO:0003676">
    <property type="term" value="F:nucleic acid binding"/>
    <property type="evidence" value="ECO:0007669"/>
    <property type="project" value="InterPro"/>
</dbReference>
<keyword evidence="2" id="KW-1185">Reference proteome</keyword>
<dbReference type="AlphaFoldDB" id="A0A1B0A770"/>
<evidence type="ECO:0000313" key="1">
    <source>
        <dbReference type="EnsemblMetazoa" id="GPAI036386-PA"/>
    </source>
</evidence>
<dbReference type="InterPro" id="IPR036397">
    <property type="entry name" value="RNaseH_sf"/>
</dbReference>
<organism evidence="1 2">
    <name type="scientific">Glossina pallidipes</name>
    <name type="common">Tsetse fly</name>
    <dbReference type="NCBI Taxonomy" id="7398"/>
    <lineage>
        <taxon>Eukaryota</taxon>
        <taxon>Metazoa</taxon>
        <taxon>Ecdysozoa</taxon>
        <taxon>Arthropoda</taxon>
        <taxon>Hexapoda</taxon>
        <taxon>Insecta</taxon>
        <taxon>Pterygota</taxon>
        <taxon>Neoptera</taxon>
        <taxon>Endopterygota</taxon>
        <taxon>Diptera</taxon>
        <taxon>Brachycera</taxon>
        <taxon>Muscomorpha</taxon>
        <taxon>Hippoboscoidea</taxon>
        <taxon>Glossinidae</taxon>
        <taxon>Glossina</taxon>
    </lineage>
</organism>
<dbReference type="VEuPathDB" id="VectorBase:GPAI036386"/>
<dbReference type="EnsemblMetazoa" id="GPAI036386-RA">
    <property type="protein sequence ID" value="GPAI036386-PA"/>
    <property type="gene ID" value="GPAI036386"/>
</dbReference>
<evidence type="ECO:0000313" key="2">
    <source>
        <dbReference type="Proteomes" id="UP000092445"/>
    </source>
</evidence>
<dbReference type="SUPFAM" id="SSF53098">
    <property type="entry name" value="Ribonuclease H-like"/>
    <property type="match status" value="1"/>
</dbReference>
<dbReference type="Proteomes" id="UP000092445">
    <property type="component" value="Unassembled WGS sequence"/>
</dbReference>
<reference evidence="2" key="1">
    <citation type="submission" date="2014-03" db="EMBL/GenBank/DDBJ databases">
        <authorList>
            <person name="Aksoy S."/>
            <person name="Warren W."/>
            <person name="Wilson R.K."/>
        </authorList>
    </citation>
    <scope>NUCLEOTIDE SEQUENCE [LARGE SCALE GENOMIC DNA]</scope>
    <source>
        <strain evidence="2">IAEA</strain>
    </source>
</reference>
<name>A0A1B0A770_GLOPL</name>
<dbReference type="InterPro" id="IPR012337">
    <property type="entry name" value="RNaseH-like_sf"/>
</dbReference>